<proteinExistence type="predicted"/>
<dbReference type="AlphaFoldDB" id="C5PD83"/>
<protein>
    <submittedName>
        <fullName evidence="5">Uncharacterized protein</fullName>
    </submittedName>
</protein>
<accession>C5PD83</accession>
<sequence>MKMRSSFFSTIVAALAAATAAVPFPGPVAAPKGEAFIEASTPNFLRPIKLSDLEPQDNLNERTLPDFSCFKPVQNANMLFGGLAGSGKLFLANMTLHAADNLPIVMMETFEDLTSAVDCKGDDGEMSLTFKSKAAYEFAITSWDYINAKTDAEFLMIANHASCGPEGQRQAYRITDVINDAGKLCITLKAKAVAWKQFAGAFDIDFGHYKMSTQALFSLQAKGVIGWIGEAIEKFKDGLDAGFKGGIKDIIDVVDGDGDICLPVNIPINIFKPNTEVTLYKGPGSPAEIELSCQNCYVQGTFLTTGTLKVENYLTTELKLEIEPKDFSTAAEFELDLVNVKKEIKYSQTIFEKVIPFTGIEIPGILSIGAKVGLLIHGDVKFTGSATVNFGCTAKLPNGGKMTLVLIGDGKSGVVGLDKIEAKSDVTFNNGYIDLDTTTVPESKITWGFEILGGAGIEAGVKFGIPIDLNLTAGLKEGGWCPDSNVKTGVTLAAGASLQLDLGVWGVDRTPIFEIPLLDFPIQCPKYCKPLPGLEPGKNEPGKEEPGKGEPEKGKPGTKPPMKCNKCGKCTPI</sequence>
<comment type="caution">
    <text evidence="5">The sequence shown here is derived from an EMBL/GenBank/DDBJ whole genome shotgun (WGS) entry which is preliminary data.</text>
</comment>
<dbReference type="Pfam" id="PF22974">
    <property type="entry name" value="DUF7029"/>
    <property type="match status" value="1"/>
</dbReference>
<evidence type="ECO:0000259" key="4">
    <source>
        <dbReference type="Pfam" id="PF23865"/>
    </source>
</evidence>
<feature type="signal peptide" evidence="2">
    <location>
        <begin position="1"/>
        <end position="21"/>
    </location>
</feature>
<evidence type="ECO:0000256" key="1">
    <source>
        <dbReference type="SAM" id="MobiDB-lite"/>
    </source>
</evidence>
<name>C5PD83_COCP7</name>
<feature type="domain" description="DUF7029" evidence="3">
    <location>
        <begin position="98"/>
        <end position="202"/>
    </location>
</feature>
<evidence type="ECO:0000313" key="6">
    <source>
        <dbReference type="Proteomes" id="UP000009084"/>
    </source>
</evidence>
<evidence type="ECO:0000259" key="3">
    <source>
        <dbReference type="Pfam" id="PF22974"/>
    </source>
</evidence>
<gene>
    <name evidence="5" type="ORF">CPC735_016450</name>
</gene>
<dbReference type="InterPro" id="IPR054293">
    <property type="entry name" value="DUF7029"/>
</dbReference>
<dbReference type="Pfam" id="PF23865">
    <property type="entry name" value="DUF7223"/>
    <property type="match status" value="1"/>
</dbReference>
<reference evidence="5 6" key="1">
    <citation type="journal article" date="2009" name="Genome Res.">
        <title>Comparative genomic analyses of the human fungal pathogens Coccidioides and their relatives.</title>
        <authorList>
            <person name="Sharpton T.J."/>
            <person name="Stajich J.E."/>
            <person name="Rounsley S.D."/>
            <person name="Gardner M.J."/>
            <person name="Wortman J.R."/>
            <person name="Jordar V.S."/>
            <person name="Maiti R."/>
            <person name="Kodira C.D."/>
            <person name="Neafsey D.E."/>
            <person name="Zeng Q."/>
            <person name="Hung C.-Y."/>
            <person name="McMahan C."/>
            <person name="Muszewska A."/>
            <person name="Grynberg M."/>
            <person name="Mandel M.A."/>
            <person name="Kellner E.M."/>
            <person name="Barker B.M."/>
            <person name="Galgiani J.N."/>
            <person name="Orbach M.J."/>
            <person name="Kirkland T.N."/>
            <person name="Cole G.T."/>
            <person name="Henn M.R."/>
            <person name="Birren B.W."/>
            <person name="Taylor J.W."/>
        </authorList>
    </citation>
    <scope>NUCLEOTIDE SEQUENCE [LARGE SCALE GENOMIC DNA]</scope>
    <source>
        <strain evidence="6">C735</strain>
    </source>
</reference>
<dbReference type="VEuPathDB" id="FungiDB:CPC735_016450"/>
<evidence type="ECO:0000256" key="2">
    <source>
        <dbReference type="SAM" id="SignalP"/>
    </source>
</evidence>
<dbReference type="Proteomes" id="UP000009084">
    <property type="component" value="Unassembled WGS sequence"/>
</dbReference>
<feature type="domain" description="DUF7223" evidence="4">
    <location>
        <begin position="285"/>
        <end position="502"/>
    </location>
</feature>
<dbReference type="EMBL" id="ACFW01000043">
    <property type="protein sequence ID" value="EER25044.1"/>
    <property type="molecule type" value="Genomic_DNA"/>
</dbReference>
<dbReference type="InterPro" id="IPR055647">
    <property type="entry name" value="DUF7223"/>
</dbReference>
<evidence type="ECO:0000313" key="5">
    <source>
        <dbReference type="EMBL" id="EER25044.1"/>
    </source>
</evidence>
<feature type="chain" id="PRO_5002956188" evidence="2">
    <location>
        <begin position="22"/>
        <end position="573"/>
    </location>
</feature>
<organism evidence="5 6">
    <name type="scientific">Coccidioides posadasii (strain C735)</name>
    <name type="common">Valley fever fungus</name>
    <dbReference type="NCBI Taxonomy" id="222929"/>
    <lineage>
        <taxon>Eukaryota</taxon>
        <taxon>Fungi</taxon>
        <taxon>Dikarya</taxon>
        <taxon>Ascomycota</taxon>
        <taxon>Pezizomycotina</taxon>
        <taxon>Eurotiomycetes</taxon>
        <taxon>Eurotiomycetidae</taxon>
        <taxon>Onygenales</taxon>
        <taxon>Onygenaceae</taxon>
        <taxon>Coccidioides</taxon>
    </lineage>
</organism>
<keyword evidence="2" id="KW-0732">Signal</keyword>
<dbReference type="KEGG" id="cpw:9692660"/>
<feature type="compositionally biased region" description="Basic and acidic residues" evidence="1">
    <location>
        <begin position="537"/>
        <end position="555"/>
    </location>
</feature>
<feature type="region of interest" description="Disordered" evidence="1">
    <location>
        <begin position="532"/>
        <end position="573"/>
    </location>
</feature>
<dbReference type="HOGENOM" id="CLU_504428_0_0_1"/>
<dbReference type="OrthoDB" id="160645at2759"/>